<sequence>MQAPLETLIAVQKSLTPELLHEPYRSAYTASNPTAGHCYVASEALWHLLDGWDGGWRPMVGRDPDGGTHWWLEATGGYRADPTADQYLCVGLEPPYAAGRRCGFLTKQPSKRAAVVIDRALALLENPMALADHAADIIESYAAFAPVPLIAKDYGVSRIAIYRFIDRHAPDAKLRREEAKKRFYAEIADCYAKGEPVAQLAEAYSLSAQRIYEIIKAQGVSRAS</sequence>
<keyword evidence="2" id="KW-1185">Reference proteome</keyword>
<gene>
    <name evidence="1" type="ORF">CcrSwift_gp119</name>
</gene>
<evidence type="ECO:0000313" key="2">
    <source>
        <dbReference type="Proteomes" id="UP000000460"/>
    </source>
</evidence>
<dbReference type="EMBL" id="JX100809">
    <property type="protein sequence ID" value="AFU88437.1"/>
    <property type="molecule type" value="Genomic_DNA"/>
</dbReference>
<accession>K4K760</accession>
<dbReference type="GeneID" id="13996654"/>
<proteinExistence type="predicted"/>
<organism evidence="1 2">
    <name type="scientific">Caulobacter phage CcrSwift</name>
    <dbReference type="NCBI Taxonomy" id="2927984"/>
    <lineage>
        <taxon>Viruses</taxon>
        <taxon>Duplodnaviria</taxon>
        <taxon>Heunggongvirae</taxon>
        <taxon>Uroviricota</taxon>
        <taxon>Caudoviricetes</taxon>
        <taxon>Jeanschmidtviridae</taxon>
        <taxon>Shapirovirus</taxon>
        <taxon>Shapirovirus swift</taxon>
    </lineage>
</organism>
<name>K4K760_9CAUD</name>
<dbReference type="Proteomes" id="UP000000460">
    <property type="component" value="Segment"/>
</dbReference>
<dbReference type="KEGG" id="vg:13996654"/>
<protein>
    <submittedName>
        <fullName evidence="1">Uncharacterized protein</fullName>
    </submittedName>
</protein>
<dbReference type="RefSeq" id="YP_006989852.1">
    <property type="nucleotide sequence ID" value="NC_019411.1"/>
</dbReference>
<reference evidence="1 2" key="1">
    <citation type="journal article" date="2012" name="BMC Genomics">
        <title>The Caulobacter crescentus phage phiCbK: genomics of a canonical phage.</title>
        <authorList>
            <person name="Gill J.J."/>
            <person name="Berry J.D."/>
            <person name="Russell W.K."/>
            <person name="Lessor L."/>
            <person name="Escobar Garcia D.A."/>
            <person name="Hernandez D."/>
            <person name="Kane A."/>
            <person name="Keene J."/>
            <person name="Maddox M."/>
            <person name="Martin R."/>
            <person name="Mohan S."/>
            <person name="Thorn A.M."/>
            <person name="Russell D.H."/>
            <person name="Young R."/>
        </authorList>
    </citation>
    <scope>NUCLEOTIDE SEQUENCE [LARGE SCALE GENOMIC DNA]</scope>
</reference>
<evidence type="ECO:0000313" key="1">
    <source>
        <dbReference type="EMBL" id="AFU88437.1"/>
    </source>
</evidence>